<dbReference type="PROSITE" id="PS51292">
    <property type="entry name" value="ZF_RING_CH"/>
    <property type="match status" value="1"/>
</dbReference>
<feature type="transmembrane region" description="Helical" evidence="5">
    <location>
        <begin position="580"/>
        <end position="605"/>
    </location>
</feature>
<evidence type="ECO:0000256" key="5">
    <source>
        <dbReference type="SAM" id="Phobius"/>
    </source>
</evidence>
<sequence>MDAEGIHVPEERREEEEVEFILGALPSLWHNTHNVLRDLGYQRQLNHDEGVDPQQGLRQRRTSADGSDQGDANQLPTSKSTLDSGDEAEEKVCRMCFSSEDELGDDGMSLGRLIAPCHCDGSMRYVHDTCLDQWRRKSAASEAARVCGQCHARYRFKRSPYSSLVAFVQASQMLRILFCVLVIFVASFVSGLIAFATLRTIARFDGTPLGLVRSAALRPVQVQNRPWNITVHKDEPVADVWMPADLLNQRGRIGYVPHIFQDAYEKADLEVFSRIRKYELHNPVYWKKVRKPLAKFRSNYTDPMIVRAKLRSGEDVTKELERLSQGLPLFPLNAWYADERPDSKQQNSTIHPVGPLISLQTPYSLTPSLRERLVSSQRKLGFLLPFLSPKNRDGDSAESDGMVELWYRQNMTIKFTYEESPADMFLDPLEHFLVQHLPEWLGFLRYVPYGFVLAMIDRFHFVVSVFRPWWSSITRSALQLALLLLESHREMVWCATKVAVAGLIAYIDVEFEPVRWNPRNAVIVGPARTRSRRISAVVREVLALAADSVFGPLWLNWWGGYSLSVYMAPRQFMTTERVEMTQLAAVFAPAVTLLIDVAFSGLATFSKRAARFQSSHTSRWTTADWVHNDYSASEGYRRMIATLLGDEDAGKASLFDLFLEAEQARLLPGRTRPQAMALLPKTDVWKTVMLLGCLVTTTVALLIATWLAWDTTISHFARQAWRSAVSIYQLIMHSADSFRHLWRQTRDSLVFIVRFTLRKLKAYGVQFVRTFRNVIPASRRDGNTIHGEANAPGHHNTSVGLENSAERPPPPPQVEQMAEALLNDPFLQGASHMGIFGAILGHVASIYGCVHAFVFTMRFILVYLPFEPFMIVYAMLQKWIQVDIASTEVLDREEEVA</sequence>
<keyword evidence="2" id="KW-0863">Zinc-finger</keyword>
<feature type="domain" description="RING-CH-type" evidence="6">
    <location>
        <begin position="85"/>
        <end position="157"/>
    </location>
</feature>
<dbReference type="CDD" id="cd16495">
    <property type="entry name" value="RING_CH-C4HC3_MARCH"/>
    <property type="match status" value="1"/>
</dbReference>
<dbReference type="AlphaFoldDB" id="A0A077QYM3"/>
<dbReference type="PANTHER" id="PTHR46347:SF1">
    <property type="entry name" value="RING_FYVE_PHD ZINC FINGER SUPERFAMILY PROTEIN"/>
    <property type="match status" value="1"/>
</dbReference>
<dbReference type="PANTHER" id="PTHR46347">
    <property type="entry name" value="RING/FYVE/PHD ZINC FINGER SUPERFAMILY PROTEIN"/>
    <property type="match status" value="1"/>
</dbReference>
<accession>A0A077QYM3</accession>
<feature type="transmembrane region" description="Helical" evidence="5">
    <location>
        <begin position="173"/>
        <end position="198"/>
    </location>
</feature>
<keyword evidence="5" id="KW-0812">Transmembrane</keyword>
<name>A0A077QYM3_9BASI</name>
<feature type="transmembrane region" description="Helical" evidence="5">
    <location>
        <begin position="688"/>
        <end position="709"/>
    </location>
</feature>
<protein>
    <recommendedName>
        <fullName evidence="6">RING-CH-type domain-containing protein</fullName>
    </recommendedName>
</protein>
<keyword evidence="5" id="KW-1133">Transmembrane helix</keyword>
<evidence type="ECO:0000256" key="1">
    <source>
        <dbReference type="ARBA" id="ARBA00022723"/>
    </source>
</evidence>
<dbReference type="Pfam" id="PF12906">
    <property type="entry name" value="RINGv"/>
    <property type="match status" value="1"/>
</dbReference>
<feature type="transmembrane region" description="Helical" evidence="5">
    <location>
        <begin position="541"/>
        <end position="560"/>
    </location>
</feature>
<evidence type="ECO:0000256" key="2">
    <source>
        <dbReference type="ARBA" id="ARBA00022771"/>
    </source>
</evidence>
<reference evidence="7" key="1">
    <citation type="journal article" date="2014" name="Genome Biol. Evol.">
        <title>Gene Loss Rather Than Gene Gain Is Associated with a Host Jump from Monocots to Dicots in the Smut Fungus Melanopsichium pennsylvanicum.</title>
        <authorList>
            <person name="Sharma R."/>
            <person name="Mishra B."/>
            <person name="Runge F."/>
            <person name="Thines M."/>
        </authorList>
    </citation>
    <scope>NUCLEOTIDE SEQUENCE</scope>
    <source>
        <strain evidence="7">4</strain>
    </source>
</reference>
<proteinExistence type="predicted"/>
<dbReference type="SUPFAM" id="SSF57850">
    <property type="entry name" value="RING/U-box"/>
    <property type="match status" value="1"/>
</dbReference>
<keyword evidence="1" id="KW-0479">Metal-binding</keyword>
<feature type="region of interest" description="Disordered" evidence="4">
    <location>
        <begin position="782"/>
        <end position="813"/>
    </location>
</feature>
<feature type="compositionally biased region" description="Polar residues" evidence="4">
    <location>
        <begin position="64"/>
        <end position="83"/>
    </location>
</feature>
<dbReference type="InterPro" id="IPR011016">
    <property type="entry name" value="Znf_RING-CH"/>
</dbReference>
<evidence type="ECO:0000259" key="6">
    <source>
        <dbReference type="PROSITE" id="PS51292"/>
    </source>
</evidence>
<dbReference type="EMBL" id="HG529511">
    <property type="protein sequence ID" value="CDI51597.1"/>
    <property type="molecule type" value="Genomic_DNA"/>
</dbReference>
<evidence type="ECO:0000256" key="3">
    <source>
        <dbReference type="ARBA" id="ARBA00022833"/>
    </source>
</evidence>
<evidence type="ECO:0000313" key="7">
    <source>
        <dbReference type="EMBL" id="CDI51597.1"/>
    </source>
</evidence>
<dbReference type="InterPro" id="IPR013083">
    <property type="entry name" value="Znf_RING/FYVE/PHD"/>
</dbReference>
<evidence type="ECO:0000256" key="4">
    <source>
        <dbReference type="SAM" id="MobiDB-lite"/>
    </source>
</evidence>
<organism evidence="7">
    <name type="scientific">Melanopsichium pennsylvanicum 4</name>
    <dbReference type="NCBI Taxonomy" id="1398559"/>
    <lineage>
        <taxon>Eukaryota</taxon>
        <taxon>Fungi</taxon>
        <taxon>Dikarya</taxon>
        <taxon>Basidiomycota</taxon>
        <taxon>Ustilaginomycotina</taxon>
        <taxon>Ustilaginomycetes</taxon>
        <taxon>Ustilaginales</taxon>
        <taxon>Ustilaginaceae</taxon>
        <taxon>Melanopsichium</taxon>
    </lineage>
</organism>
<dbReference type="SMART" id="SM00744">
    <property type="entry name" value="RINGv"/>
    <property type="match status" value="1"/>
</dbReference>
<dbReference type="GO" id="GO:0008270">
    <property type="term" value="F:zinc ion binding"/>
    <property type="evidence" value="ECO:0007669"/>
    <property type="project" value="UniProtKB-KW"/>
</dbReference>
<keyword evidence="3" id="KW-0862">Zinc</keyword>
<dbReference type="Gene3D" id="3.30.40.10">
    <property type="entry name" value="Zinc/RING finger domain, C3HC4 (zinc finger)"/>
    <property type="match status" value="1"/>
</dbReference>
<keyword evidence="5" id="KW-0472">Membrane</keyword>
<feature type="region of interest" description="Disordered" evidence="4">
    <location>
        <begin position="47"/>
        <end position="86"/>
    </location>
</feature>